<evidence type="ECO:0000313" key="2">
    <source>
        <dbReference type="EMBL" id="CDL82605.1"/>
    </source>
</evidence>
<dbReference type="EMBL" id="CBXF010000079">
    <property type="protein sequence ID" value="CDL82605.1"/>
    <property type="molecule type" value="Genomic_DNA"/>
</dbReference>
<keyword evidence="3" id="KW-1185">Reference proteome</keyword>
<proteinExistence type="predicted"/>
<feature type="domain" description="Transposase DDE" evidence="1">
    <location>
        <begin position="4"/>
        <end position="31"/>
    </location>
</feature>
<dbReference type="AlphaFoldDB" id="W1IZH0"/>
<sequence>MAANLLIKRSLIETVNIQLKNVSQIAHSRHQGFIVGFLSYGDVFLLFAT</sequence>
<reference evidence="2" key="1">
    <citation type="submission" date="2013-11" db="EMBL/GenBank/DDBJ databases">
        <title>Draft genome sequence and annotation of the entomopathogenic bacteria, Xenorhabdus cabanillasi strain JM26 and Xenorhabdus szentirmai strain DSM 16338.</title>
        <authorList>
            <person name="Gualtieri M."/>
            <person name="Ogier J.C."/>
            <person name="Pages S."/>
            <person name="Givaudan A."/>
            <person name="Gaudriault S."/>
        </authorList>
    </citation>
    <scope>NUCLEOTIDE SEQUENCE [LARGE SCALE GENOMIC DNA]</scope>
    <source>
        <strain evidence="2">DSM 16338</strain>
    </source>
</reference>
<dbReference type="STRING" id="1427518.XSR1_210041"/>
<dbReference type="InterPro" id="IPR025668">
    <property type="entry name" value="Tnp_DDE_dom"/>
</dbReference>
<gene>
    <name evidence="2" type="ORF">XSR1_210041</name>
</gene>
<evidence type="ECO:0000313" key="3">
    <source>
        <dbReference type="Proteomes" id="UP000019202"/>
    </source>
</evidence>
<evidence type="ECO:0000259" key="1">
    <source>
        <dbReference type="Pfam" id="PF13612"/>
    </source>
</evidence>
<dbReference type="Pfam" id="PF13612">
    <property type="entry name" value="DDE_Tnp_1_3"/>
    <property type="match status" value="1"/>
</dbReference>
<dbReference type="Proteomes" id="UP000019202">
    <property type="component" value="Unassembled WGS sequence"/>
</dbReference>
<protein>
    <recommendedName>
        <fullName evidence="1">Transposase DDE domain-containing protein</fullName>
    </recommendedName>
</protein>
<name>W1IZH0_9GAMM</name>
<accession>W1IZH0</accession>
<organism evidence="2 3">
    <name type="scientific">Xenorhabdus szentirmaii DSM 16338</name>
    <dbReference type="NCBI Taxonomy" id="1427518"/>
    <lineage>
        <taxon>Bacteria</taxon>
        <taxon>Pseudomonadati</taxon>
        <taxon>Pseudomonadota</taxon>
        <taxon>Gammaproteobacteria</taxon>
        <taxon>Enterobacterales</taxon>
        <taxon>Morganellaceae</taxon>
        <taxon>Xenorhabdus</taxon>
    </lineage>
</organism>
<comment type="caution">
    <text evidence="2">The sequence shown here is derived from an EMBL/GenBank/DDBJ whole genome shotgun (WGS) entry which is preliminary data.</text>
</comment>